<dbReference type="KEGG" id="pye:A6J80_21695"/>
<protein>
    <submittedName>
        <fullName evidence="3">Conjugal transfer protein TrbG</fullName>
    </submittedName>
</protein>
<keyword evidence="2" id="KW-0732">Signal</keyword>
<dbReference type="InterPro" id="IPR038161">
    <property type="entry name" value="VirB9/CagX/TrbG_C_sf"/>
</dbReference>
<evidence type="ECO:0000256" key="2">
    <source>
        <dbReference type="ARBA" id="ARBA00022729"/>
    </source>
</evidence>
<dbReference type="InterPro" id="IPR010258">
    <property type="entry name" value="Conjugal_tfr_TrbG/VirB9/CagX"/>
</dbReference>
<dbReference type="EMBL" id="CP020444">
    <property type="protein sequence ID" value="ARC38905.1"/>
    <property type="molecule type" value="Genomic_DNA"/>
</dbReference>
<evidence type="ECO:0000256" key="1">
    <source>
        <dbReference type="ARBA" id="ARBA00006135"/>
    </source>
</evidence>
<sequence length="236" mass="25809">MNNPLIIVASITAILALPCTTLAEARPKAGSRDSRVTYAQYVDGQVYDIQTRIRNITLIELGQGEQIRSVAAGDLESFKVEKLEGPNVFTIKPVVEGASTNVTVETNRRLYFLQVSEGRGTPHWVVKFSVPGEGRAVRTAPEVRPLPEAPPKKMRYAVSRTTRQVAFAPIGISDDGRKTYFQIPSGAPIPAVFRADGRGLEYAVNSKTEGTVITVAGRSERWVLRYGDAYVCVNGE</sequence>
<name>A0A1V0GYG3_9RHOB</name>
<gene>
    <name evidence="3" type="ORF">A6J80_21695</name>
</gene>
<keyword evidence="4" id="KW-1185">Reference proteome</keyword>
<dbReference type="Pfam" id="PF03524">
    <property type="entry name" value="CagX"/>
    <property type="match status" value="1"/>
</dbReference>
<keyword evidence="3" id="KW-0614">Plasmid</keyword>
<evidence type="ECO:0000313" key="4">
    <source>
        <dbReference type="Proteomes" id="UP000191257"/>
    </source>
</evidence>
<evidence type="ECO:0000313" key="3">
    <source>
        <dbReference type="EMBL" id="ARC38905.1"/>
    </source>
</evidence>
<dbReference type="CDD" id="cd06911">
    <property type="entry name" value="VirB9_CagX_TrbG"/>
    <property type="match status" value="1"/>
</dbReference>
<proteinExistence type="inferred from homology"/>
<dbReference type="InterPro" id="IPR033645">
    <property type="entry name" value="VirB9/CagX/TrbG_C"/>
</dbReference>
<dbReference type="RefSeq" id="WP_080623176.1">
    <property type="nucleotide sequence ID" value="NZ_CAWMZI010000005.1"/>
</dbReference>
<dbReference type="Proteomes" id="UP000191257">
    <property type="component" value="Plasmid unnamed4"/>
</dbReference>
<dbReference type="AlphaFoldDB" id="A0A1V0GYG3"/>
<organism evidence="3 4">
    <name type="scientific">Paracoccus yeei</name>
    <dbReference type="NCBI Taxonomy" id="147645"/>
    <lineage>
        <taxon>Bacteria</taxon>
        <taxon>Pseudomonadati</taxon>
        <taxon>Pseudomonadota</taxon>
        <taxon>Alphaproteobacteria</taxon>
        <taxon>Rhodobacterales</taxon>
        <taxon>Paracoccaceae</taxon>
        <taxon>Paracoccus</taxon>
    </lineage>
</organism>
<comment type="similarity">
    <text evidence="1">Belongs to the TrbG/VirB9 family.</text>
</comment>
<reference evidence="3" key="1">
    <citation type="submission" date="2017-12" db="EMBL/GenBank/DDBJ databases">
        <title>FDA dAtabase for Regulatory Grade micrObial Sequences (FDA-ARGOS): Supporting development and validation of Infectious Disease Dx tests.</title>
        <authorList>
            <person name="Campos J."/>
            <person name="Goldberg B."/>
            <person name="Tallon L."/>
            <person name="Sadzewicz L."/>
            <person name="Sengamalay N."/>
            <person name="Ott S."/>
            <person name="Godinez A."/>
            <person name="Nagaraj S."/>
            <person name="Vyas G."/>
            <person name="Aluvathingal J."/>
            <person name="Nadendla S."/>
            <person name="Geyer C."/>
            <person name="Nandy P."/>
            <person name="Hobson J."/>
            <person name="Sichtig H."/>
        </authorList>
    </citation>
    <scope>NUCLEOTIDE SEQUENCE</scope>
    <source>
        <strain evidence="3">FDAARGOS_252</strain>
        <plasmid evidence="3">unnamed4</plasmid>
    </source>
</reference>
<geneLocation type="plasmid" evidence="3 4">
    <name>unnamed4</name>
</geneLocation>
<dbReference type="Gene3D" id="2.60.40.2500">
    <property type="match status" value="1"/>
</dbReference>
<accession>A0A1V0GYG3</accession>